<reference evidence="1 2" key="1">
    <citation type="journal article" date="2021" name="Hortic Res">
        <title>Chromosome-scale assembly of the Dendrobium chrysotoxum genome enhances the understanding of orchid evolution.</title>
        <authorList>
            <person name="Zhang Y."/>
            <person name="Zhang G.Q."/>
            <person name="Zhang D."/>
            <person name="Liu X.D."/>
            <person name="Xu X.Y."/>
            <person name="Sun W.H."/>
            <person name="Yu X."/>
            <person name="Zhu X."/>
            <person name="Wang Z.W."/>
            <person name="Zhao X."/>
            <person name="Zhong W.Y."/>
            <person name="Chen H."/>
            <person name="Yin W.L."/>
            <person name="Huang T."/>
            <person name="Niu S.C."/>
            <person name="Liu Z.J."/>
        </authorList>
    </citation>
    <scope>NUCLEOTIDE SEQUENCE [LARGE SCALE GENOMIC DNA]</scope>
    <source>
        <strain evidence="1">Lindl</strain>
    </source>
</reference>
<evidence type="ECO:0000313" key="2">
    <source>
        <dbReference type="Proteomes" id="UP000775213"/>
    </source>
</evidence>
<dbReference type="InterPro" id="IPR027417">
    <property type="entry name" value="P-loop_NTPase"/>
</dbReference>
<proteinExistence type="predicted"/>
<dbReference type="Proteomes" id="UP000775213">
    <property type="component" value="Unassembled WGS sequence"/>
</dbReference>
<dbReference type="PANTHER" id="PTHR32018:SF1">
    <property type="entry name" value="RHAMNOGALACTURONAN ENDOLYASE"/>
    <property type="match status" value="1"/>
</dbReference>
<dbReference type="EMBL" id="JAGFBR010000016">
    <property type="protein sequence ID" value="KAH0453227.1"/>
    <property type="molecule type" value="Genomic_DNA"/>
</dbReference>
<evidence type="ECO:0008006" key="3">
    <source>
        <dbReference type="Google" id="ProtNLM"/>
    </source>
</evidence>
<dbReference type="PANTHER" id="PTHR32018">
    <property type="entry name" value="RHAMNOGALACTURONATE LYASE FAMILY PROTEIN"/>
    <property type="match status" value="1"/>
</dbReference>
<dbReference type="SUPFAM" id="SSF52540">
    <property type="entry name" value="P-loop containing nucleoside triphosphate hydrolases"/>
    <property type="match status" value="1"/>
</dbReference>
<protein>
    <recommendedName>
        <fullName evidence="3">NB-ARC domain-containing protein</fullName>
    </recommendedName>
</protein>
<organism evidence="1 2">
    <name type="scientific">Dendrobium chrysotoxum</name>
    <name type="common">Orchid</name>
    <dbReference type="NCBI Taxonomy" id="161865"/>
    <lineage>
        <taxon>Eukaryota</taxon>
        <taxon>Viridiplantae</taxon>
        <taxon>Streptophyta</taxon>
        <taxon>Embryophyta</taxon>
        <taxon>Tracheophyta</taxon>
        <taxon>Spermatophyta</taxon>
        <taxon>Magnoliopsida</taxon>
        <taxon>Liliopsida</taxon>
        <taxon>Asparagales</taxon>
        <taxon>Orchidaceae</taxon>
        <taxon>Epidendroideae</taxon>
        <taxon>Malaxideae</taxon>
        <taxon>Dendrobiinae</taxon>
        <taxon>Dendrobium</taxon>
    </lineage>
</organism>
<dbReference type="InterPro" id="IPR051850">
    <property type="entry name" value="Polysacch_Lyase_4"/>
</dbReference>
<gene>
    <name evidence="1" type="ORF">IEQ34_017551</name>
</gene>
<keyword evidence="2" id="KW-1185">Reference proteome</keyword>
<accession>A0AAV7GCE8</accession>
<dbReference type="AlphaFoldDB" id="A0AAV7GCE8"/>
<comment type="caution">
    <text evidence="1">The sequence shown here is derived from an EMBL/GenBank/DDBJ whole genome shotgun (WGS) entry which is preliminary data.</text>
</comment>
<sequence>MSSKKIEDAQKEVIEKMNPVIIEMFGSRMDIASGQEKGVQNTFSEHLVESAIGDVPVVCVQMLDVNSTEKAEPVQHSQVVRRNVTKGFDSNLKRLEEVVQKLDKVSDDWLRKPSNEHPGTVLYINISILSIVGHDGMGKTTLLQHVYEDEKIEEFDLKIPPLDTLYALQKRLKFQIMSKKFLLVLGDIWDEEEKQDKSKGENVLASLSCGSLGSKILVTTWMDSTAEFYVSDPKPDYINRLYLNHPARVRQYGIWEKYADLYPESDLVFAVGVIDFTKD</sequence>
<name>A0AAV7GCE8_DENCH</name>
<evidence type="ECO:0000313" key="1">
    <source>
        <dbReference type="EMBL" id="KAH0453227.1"/>
    </source>
</evidence>
<dbReference type="Gene3D" id="3.40.50.300">
    <property type="entry name" value="P-loop containing nucleotide triphosphate hydrolases"/>
    <property type="match status" value="2"/>
</dbReference>